<dbReference type="Pfam" id="PF14364">
    <property type="entry name" value="DUF4408"/>
    <property type="match status" value="1"/>
</dbReference>
<gene>
    <name evidence="4" type="ORF">F511_29690</name>
</gene>
<dbReference type="Proteomes" id="UP000250235">
    <property type="component" value="Unassembled WGS sequence"/>
</dbReference>
<proteinExistence type="predicted"/>
<dbReference type="InterPro" id="IPR025520">
    <property type="entry name" value="DUF4408"/>
</dbReference>
<feature type="region of interest" description="Disordered" evidence="1">
    <location>
        <begin position="236"/>
        <end position="289"/>
    </location>
</feature>
<evidence type="ECO:0000256" key="2">
    <source>
        <dbReference type="SAM" id="Phobius"/>
    </source>
</evidence>
<feature type="domain" description="DUF4408" evidence="3">
    <location>
        <begin position="36"/>
        <end position="68"/>
    </location>
</feature>
<dbReference type="PANTHER" id="PTHR33098:SF109">
    <property type="entry name" value="OS07G0563400 PROTEIN"/>
    <property type="match status" value="1"/>
</dbReference>
<keyword evidence="5" id="KW-1185">Reference proteome</keyword>
<evidence type="ECO:0000313" key="5">
    <source>
        <dbReference type="Proteomes" id="UP000250235"/>
    </source>
</evidence>
<feature type="transmembrane region" description="Helical" evidence="2">
    <location>
        <begin position="50"/>
        <end position="70"/>
    </location>
</feature>
<evidence type="ECO:0000259" key="3">
    <source>
        <dbReference type="Pfam" id="PF14364"/>
    </source>
</evidence>
<name>A0A2Z7CUW3_9LAMI</name>
<reference evidence="4 5" key="1">
    <citation type="journal article" date="2015" name="Proc. Natl. Acad. Sci. U.S.A.">
        <title>The resurrection genome of Boea hygrometrica: A blueprint for survival of dehydration.</title>
        <authorList>
            <person name="Xiao L."/>
            <person name="Yang G."/>
            <person name="Zhang L."/>
            <person name="Yang X."/>
            <person name="Zhao S."/>
            <person name="Ji Z."/>
            <person name="Zhou Q."/>
            <person name="Hu M."/>
            <person name="Wang Y."/>
            <person name="Chen M."/>
            <person name="Xu Y."/>
            <person name="Jin H."/>
            <person name="Xiao X."/>
            <person name="Hu G."/>
            <person name="Bao F."/>
            <person name="Hu Y."/>
            <person name="Wan P."/>
            <person name="Li L."/>
            <person name="Deng X."/>
            <person name="Kuang T."/>
            <person name="Xiang C."/>
            <person name="Zhu J.K."/>
            <person name="Oliver M.J."/>
            <person name="He Y."/>
        </authorList>
    </citation>
    <scope>NUCLEOTIDE SEQUENCE [LARGE SCALE GENOMIC DNA]</scope>
    <source>
        <strain evidence="5">cv. XS01</strain>
    </source>
</reference>
<dbReference type="AlphaFoldDB" id="A0A2Z7CUW3"/>
<keyword evidence="2" id="KW-0812">Transmembrane</keyword>
<dbReference type="EMBL" id="KQ993836">
    <property type="protein sequence ID" value="KZV48616.1"/>
    <property type="molecule type" value="Genomic_DNA"/>
</dbReference>
<protein>
    <recommendedName>
        <fullName evidence="3">DUF4408 domain-containing protein</fullName>
    </recommendedName>
</protein>
<keyword evidence="2" id="KW-1133">Transmembrane helix</keyword>
<accession>A0A2Z7CUW3</accession>
<evidence type="ECO:0000256" key="1">
    <source>
        <dbReference type="SAM" id="MobiDB-lite"/>
    </source>
</evidence>
<dbReference type="InterPro" id="IPR008480">
    <property type="entry name" value="DUF761_pln"/>
</dbReference>
<dbReference type="Pfam" id="PF05553">
    <property type="entry name" value="DUF761"/>
    <property type="match status" value="1"/>
</dbReference>
<sequence length="326" mass="36620">MSMSILSSKLLLISVGVVSLAVGFKSYVPFTVDEIPVIWSIVMSWMKPPYLYVIINAIIVVIIVSSRFHWSLSETSSVRSEQLISVKTPPPSYYESLSAKPEIASVVQESMAAAASAVYDGEDREIEVKPVAANGSIVVFETEEAVAEDKDVLVDSMLTYDPPPQEMVSPELPLEFLLTVREKPLVSSRFGHRKPIRTIPEGVRALKVAKPKRQETLESTWKMITEGRHVPLTRHTKKSDAWEHHVTSTPPYSDDVAASENFQERTSNLPPPAAAPSGGRIRKEPSLGHDELNRRVEAFIKKFNEDMRMQRQESLDQYREMMQRGL</sequence>
<evidence type="ECO:0000313" key="4">
    <source>
        <dbReference type="EMBL" id="KZV48616.1"/>
    </source>
</evidence>
<dbReference type="PANTHER" id="PTHR33098">
    <property type="entry name" value="COTTON FIBER (DUF761)"/>
    <property type="match status" value="1"/>
</dbReference>
<organism evidence="4 5">
    <name type="scientific">Dorcoceras hygrometricum</name>
    <dbReference type="NCBI Taxonomy" id="472368"/>
    <lineage>
        <taxon>Eukaryota</taxon>
        <taxon>Viridiplantae</taxon>
        <taxon>Streptophyta</taxon>
        <taxon>Embryophyta</taxon>
        <taxon>Tracheophyta</taxon>
        <taxon>Spermatophyta</taxon>
        <taxon>Magnoliopsida</taxon>
        <taxon>eudicotyledons</taxon>
        <taxon>Gunneridae</taxon>
        <taxon>Pentapetalae</taxon>
        <taxon>asterids</taxon>
        <taxon>lamiids</taxon>
        <taxon>Lamiales</taxon>
        <taxon>Gesneriaceae</taxon>
        <taxon>Didymocarpoideae</taxon>
        <taxon>Trichosporeae</taxon>
        <taxon>Loxocarpinae</taxon>
        <taxon>Dorcoceras</taxon>
    </lineage>
</organism>
<dbReference type="OrthoDB" id="893637at2759"/>
<keyword evidence="2" id="KW-0472">Membrane</keyword>